<evidence type="ECO:0000313" key="12">
    <source>
        <dbReference type="Proteomes" id="UP001432222"/>
    </source>
</evidence>
<dbReference type="InterPro" id="IPR049453">
    <property type="entry name" value="Memb_transporter_dom"/>
</dbReference>
<feature type="domain" description="Integral membrane protein YccS N-terminal" evidence="9">
    <location>
        <begin position="94"/>
        <end position="199"/>
    </location>
</feature>
<evidence type="ECO:0000259" key="9">
    <source>
        <dbReference type="Pfam" id="PF12805"/>
    </source>
</evidence>
<feature type="transmembrane region" description="Helical" evidence="8">
    <location>
        <begin position="108"/>
        <end position="126"/>
    </location>
</feature>
<protein>
    <submittedName>
        <fullName evidence="11">FUSC family protein</fullName>
    </submittedName>
</protein>
<comment type="subcellular location">
    <subcellularLocation>
        <location evidence="1">Cell membrane</location>
        <topology evidence="1">Multi-pass membrane protein</topology>
    </subcellularLocation>
</comment>
<feature type="transmembrane region" description="Helical" evidence="8">
    <location>
        <begin position="155"/>
        <end position="177"/>
    </location>
</feature>
<feature type="region of interest" description="Disordered" evidence="7">
    <location>
        <begin position="705"/>
        <end position="724"/>
    </location>
</feature>
<dbReference type="InterPro" id="IPR032692">
    <property type="entry name" value="YccS_N"/>
</dbReference>
<comment type="similarity">
    <text evidence="6">Belongs to the YccS/YhfK family.</text>
</comment>
<accession>A0ABZ1U2W5</accession>
<keyword evidence="4 8" id="KW-1133">Transmembrane helix</keyword>
<dbReference type="EMBL" id="CP108110">
    <property type="protein sequence ID" value="WUQ85085.1"/>
    <property type="molecule type" value="Genomic_DNA"/>
</dbReference>
<dbReference type="PANTHER" id="PTHR30509:SF9">
    <property type="entry name" value="MULTIDRUG RESISTANCE PROTEIN MDTO"/>
    <property type="match status" value="1"/>
</dbReference>
<feature type="compositionally biased region" description="Basic and acidic residues" evidence="7">
    <location>
        <begin position="714"/>
        <end position="724"/>
    </location>
</feature>
<dbReference type="PANTHER" id="PTHR30509">
    <property type="entry name" value="P-HYDROXYBENZOIC ACID EFFLUX PUMP SUBUNIT-RELATED"/>
    <property type="match status" value="1"/>
</dbReference>
<dbReference type="RefSeq" id="WP_328955882.1">
    <property type="nucleotide sequence ID" value="NZ_CP108110.1"/>
</dbReference>
<feature type="transmembrane region" description="Helical" evidence="8">
    <location>
        <begin position="428"/>
        <end position="448"/>
    </location>
</feature>
<evidence type="ECO:0000256" key="5">
    <source>
        <dbReference type="ARBA" id="ARBA00023136"/>
    </source>
</evidence>
<evidence type="ECO:0000256" key="2">
    <source>
        <dbReference type="ARBA" id="ARBA00022475"/>
    </source>
</evidence>
<feature type="transmembrane region" description="Helical" evidence="8">
    <location>
        <begin position="40"/>
        <end position="70"/>
    </location>
</feature>
<feature type="transmembrane region" description="Helical" evidence="8">
    <location>
        <begin position="476"/>
        <end position="493"/>
    </location>
</feature>
<evidence type="ECO:0000256" key="6">
    <source>
        <dbReference type="ARBA" id="ARBA00043993"/>
    </source>
</evidence>
<feature type="domain" description="Integral membrane bound transporter" evidence="10">
    <location>
        <begin position="394"/>
        <end position="518"/>
    </location>
</feature>
<evidence type="ECO:0000256" key="1">
    <source>
        <dbReference type="ARBA" id="ARBA00004651"/>
    </source>
</evidence>
<reference evidence="11" key="1">
    <citation type="submission" date="2022-10" db="EMBL/GenBank/DDBJ databases">
        <title>The complete genomes of actinobacterial strains from the NBC collection.</title>
        <authorList>
            <person name="Joergensen T.S."/>
            <person name="Alvarez Arevalo M."/>
            <person name="Sterndorff E.B."/>
            <person name="Faurdal D."/>
            <person name="Vuksanovic O."/>
            <person name="Mourched A.-S."/>
            <person name="Charusanti P."/>
            <person name="Shaw S."/>
            <person name="Blin K."/>
            <person name="Weber T."/>
        </authorList>
    </citation>
    <scope>NUCLEOTIDE SEQUENCE</scope>
    <source>
        <strain evidence="11">NBC_00222</strain>
    </source>
</reference>
<evidence type="ECO:0000313" key="11">
    <source>
        <dbReference type="EMBL" id="WUQ85085.1"/>
    </source>
</evidence>
<gene>
    <name evidence="11" type="ORF">OHA16_20250</name>
</gene>
<evidence type="ECO:0000259" key="10">
    <source>
        <dbReference type="Pfam" id="PF13515"/>
    </source>
</evidence>
<dbReference type="Pfam" id="PF12805">
    <property type="entry name" value="FUSC-like"/>
    <property type="match status" value="1"/>
</dbReference>
<feature type="transmembrane region" description="Helical" evidence="8">
    <location>
        <begin position="505"/>
        <end position="525"/>
    </location>
</feature>
<proteinExistence type="inferred from homology"/>
<evidence type="ECO:0000256" key="8">
    <source>
        <dbReference type="SAM" id="Phobius"/>
    </source>
</evidence>
<keyword evidence="5 8" id="KW-0472">Membrane</keyword>
<keyword evidence="2" id="KW-1003">Cell membrane</keyword>
<keyword evidence="3 8" id="KW-0812">Transmembrane</keyword>
<organism evidence="11 12">
    <name type="scientific">Kitasatospora purpeofusca</name>
    <dbReference type="NCBI Taxonomy" id="67352"/>
    <lineage>
        <taxon>Bacteria</taxon>
        <taxon>Bacillati</taxon>
        <taxon>Actinomycetota</taxon>
        <taxon>Actinomycetes</taxon>
        <taxon>Kitasatosporales</taxon>
        <taxon>Streptomycetaceae</taxon>
        <taxon>Kitasatospora</taxon>
    </lineage>
</organism>
<dbReference type="Proteomes" id="UP001432222">
    <property type="component" value="Chromosome"/>
</dbReference>
<keyword evidence="12" id="KW-1185">Reference proteome</keyword>
<evidence type="ECO:0000256" key="3">
    <source>
        <dbReference type="ARBA" id="ARBA00022692"/>
    </source>
</evidence>
<dbReference type="Pfam" id="PF13515">
    <property type="entry name" value="FUSC_2"/>
    <property type="match status" value="1"/>
</dbReference>
<evidence type="ECO:0000256" key="7">
    <source>
        <dbReference type="SAM" id="MobiDB-lite"/>
    </source>
</evidence>
<sequence length="724" mass="76294">MEGTTKLTAMSWFAALRDTARTGLTVDRALTDPKRAVRGAVAVALVLFPTLALGGARLATSAAMGAFIAGTATFQRSFRPRATLAVAAGTGLGISTFLGYLAVGIPGAFPVLLAVWAFGAGLTWAIGPTAGIVAANTLSVMLIVVQLPVSPLTALGHGLVCALGGVVQALVITLWPIGSWTAQREALADTYAELADYARRLRQDPTAHIDPAPFMTARHAAALTPWQDRNRPPELRGLRGLAERIRPTLAAIADPKVGAPEEGPERDRAREVLAAAAEAMDALARAIRTGDPLRLPSSAPALTLVARTEGPELRGAARRAARRLAGLLRGAADALDRGAEDTIDTPVVQPGGTLRKPPLIRMLPTALRAVRRQFRPHSAVFQHAVRLAAVVTAAYLLARLAGFEHGYWAPMTAAMVMRPDFAQTYSRGVARLAGTSVGVAVSTLVVQLARPGEWVLAALAVLSIGGAYLAFRTGYAVVTACISSYAVFLLGLQEGNPLVTAVERVGLTLLGGSVALFVYALFPTWQTARLGERLAEWLAAAGRYTAEALAVYERPAAPRGREVRKALLDSREARSELLQAMQRADAEPGRHASGLPGVSRRQLDRARAAVGHLGRVAVLLEAHLPGPDAEPVPGAAEFAEELRLATALAAGALLTGQPVDFGAVREAQERLERRLSDAPPGVQRDVVRAGTRLLLQALKDLERALRGGGTAGSAERREPEPTGR</sequence>
<evidence type="ECO:0000256" key="4">
    <source>
        <dbReference type="ARBA" id="ARBA00022989"/>
    </source>
</evidence>
<name>A0ABZ1U2W5_9ACTN</name>
<feature type="transmembrane region" description="Helical" evidence="8">
    <location>
        <begin position="82"/>
        <end position="102"/>
    </location>
</feature>